<name>A0A923LGG8_9FIRM</name>
<proteinExistence type="predicted"/>
<evidence type="ECO:0000313" key="2">
    <source>
        <dbReference type="Proteomes" id="UP000652477"/>
    </source>
</evidence>
<dbReference type="RefSeq" id="WP_186874519.1">
    <property type="nucleotide sequence ID" value="NZ_JACOPF010000001.1"/>
</dbReference>
<evidence type="ECO:0000313" key="1">
    <source>
        <dbReference type="EMBL" id="MBC5687863.1"/>
    </source>
</evidence>
<gene>
    <name evidence="1" type="ORF">H8S37_02775</name>
</gene>
<protein>
    <submittedName>
        <fullName evidence="1">Uncharacterized protein</fullName>
    </submittedName>
</protein>
<accession>A0A923LGG8</accession>
<organism evidence="1 2">
    <name type="scientific">Mediterraneibacter hominis</name>
    <dbReference type="NCBI Taxonomy" id="2763054"/>
    <lineage>
        <taxon>Bacteria</taxon>
        <taxon>Bacillati</taxon>
        <taxon>Bacillota</taxon>
        <taxon>Clostridia</taxon>
        <taxon>Lachnospirales</taxon>
        <taxon>Lachnospiraceae</taxon>
        <taxon>Mediterraneibacter</taxon>
    </lineage>
</organism>
<sequence length="116" mass="13737">MQMTFYCDLYMSDVWKNKKEKIVEKLQKNKLQPQVYIIALAQGEQNQLEIFSSMLIKQHVFENASLFIVGIVSGYEEALLVIEEISRKVYKETGELHIRRFLLKRQEEFERAGYKG</sequence>
<comment type="caution">
    <text evidence="1">The sequence shown here is derived from an EMBL/GenBank/DDBJ whole genome shotgun (WGS) entry which is preliminary data.</text>
</comment>
<keyword evidence="2" id="KW-1185">Reference proteome</keyword>
<dbReference type="Proteomes" id="UP000652477">
    <property type="component" value="Unassembled WGS sequence"/>
</dbReference>
<dbReference type="AlphaFoldDB" id="A0A923LGG8"/>
<reference evidence="1" key="1">
    <citation type="submission" date="2020-08" db="EMBL/GenBank/DDBJ databases">
        <title>Genome public.</title>
        <authorList>
            <person name="Liu C."/>
            <person name="Sun Q."/>
        </authorList>
    </citation>
    <scope>NUCLEOTIDE SEQUENCE</scope>
    <source>
        <strain evidence="1">NSJ-55</strain>
    </source>
</reference>
<dbReference type="EMBL" id="JACOPF010000001">
    <property type="protein sequence ID" value="MBC5687863.1"/>
    <property type="molecule type" value="Genomic_DNA"/>
</dbReference>